<accession>A0A6L5Y372</accession>
<dbReference type="InterPro" id="IPR051534">
    <property type="entry name" value="CBASS_pafABC_assoc_protein"/>
</dbReference>
<evidence type="ECO:0000313" key="4">
    <source>
        <dbReference type="EMBL" id="MST51053.1"/>
    </source>
</evidence>
<name>A0A6L5Y372_9FIRM</name>
<feature type="domain" description="WYL" evidence="2">
    <location>
        <begin position="200"/>
        <end position="273"/>
    </location>
</feature>
<dbReference type="AlphaFoldDB" id="A0A6L5Y372"/>
<keyword evidence="5" id="KW-1185">Reference proteome</keyword>
<gene>
    <name evidence="4" type="ORF">FYJ64_01740</name>
</gene>
<dbReference type="InterPro" id="IPR057727">
    <property type="entry name" value="WCX_dom"/>
</dbReference>
<evidence type="ECO:0000259" key="3">
    <source>
        <dbReference type="Pfam" id="PF25583"/>
    </source>
</evidence>
<evidence type="ECO:0000259" key="2">
    <source>
        <dbReference type="Pfam" id="PF13280"/>
    </source>
</evidence>
<sequence length="391" mass="45398">MPSAGSIGLHTMPRAGTEKARTQGKSVKKEKNRRGNRRERRKKKNEKRKKGIAMSGDSGEKNKVKARLLILTRMFYIQTDENNAMTTREIIDYLARHGAPANEKTLRGDIALLQELGVDIVKVVSRPNRYFWGDRRFELPELKLLIDAVASSRFITAKKSKELGTKLCSLASENQQRELKRHIYATNRVKSDNETIYYMVDTINHAINEGRRIRFQYIEYTPELKPVLRNDGEVYELSPYALFWNEDYYYAVGWSDKHGNVSAFRVDRMQAPEMTEVPAETPPKNFSLDDYSRRIFEMYDGEPVKVRLECRDSLAKYIVDRFGTELKTRVLPGNRFVVDVEVSLSPTFYAWVFRFGGEIRILTPQKAVTHLAEMAQRMVEMSRREQDCDKE</sequence>
<comment type="caution">
    <text evidence="4">The sequence shown here is derived from an EMBL/GenBank/DDBJ whole genome shotgun (WGS) entry which is preliminary data.</text>
</comment>
<dbReference type="InterPro" id="IPR036390">
    <property type="entry name" value="WH_DNA-bd_sf"/>
</dbReference>
<dbReference type="PANTHER" id="PTHR34580">
    <property type="match status" value="1"/>
</dbReference>
<proteinExistence type="predicted"/>
<dbReference type="Pfam" id="PF25583">
    <property type="entry name" value="WCX"/>
    <property type="match status" value="1"/>
</dbReference>
<dbReference type="EMBL" id="VUMZ01000001">
    <property type="protein sequence ID" value="MST51053.1"/>
    <property type="molecule type" value="Genomic_DNA"/>
</dbReference>
<dbReference type="Pfam" id="PF13280">
    <property type="entry name" value="WYL"/>
    <property type="match status" value="1"/>
</dbReference>
<dbReference type="PROSITE" id="PS52050">
    <property type="entry name" value="WYL"/>
    <property type="match status" value="1"/>
</dbReference>
<dbReference type="SUPFAM" id="SSF46785">
    <property type="entry name" value="Winged helix' DNA-binding domain"/>
    <property type="match status" value="1"/>
</dbReference>
<evidence type="ECO:0000256" key="1">
    <source>
        <dbReference type="SAM" id="MobiDB-lite"/>
    </source>
</evidence>
<reference evidence="4 5" key="1">
    <citation type="submission" date="2019-08" db="EMBL/GenBank/DDBJ databases">
        <title>In-depth cultivation of the pig gut microbiome towards novel bacterial diversity and tailored functional studies.</title>
        <authorList>
            <person name="Wylensek D."/>
            <person name="Hitch T.C.A."/>
            <person name="Clavel T."/>
        </authorList>
    </citation>
    <scope>NUCLEOTIDE SEQUENCE [LARGE SCALE GENOMIC DNA]</scope>
    <source>
        <strain evidence="4 5">WCA-MUC-591-APC-3H</strain>
    </source>
</reference>
<organism evidence="4 5">
    <name type="scientific">Hornefia butyriciproducens</name>
    <dbReference type="NCBI Taxonomy" id="2652293"/>
    <lineage>
        <taxon>Bacteria</taxon>
        <taxon>Bacillati</taxon>
        <taxon>Bacillota</taxon>
        <taxon>Clostridia</taxon>
        <taxon>Peptostreptococcales</taxon>
        <taxon>Anaerovoracaceae</taxon>
        <taxon>Hornefia</taxon>
    </lineage>
</organism>
<protein>
    <submittedName>
        <fullName evidence="4">WYL domain-containing protein</fullName>
    </submittedName>
</protein>
<feature type="region of interest" description="Disordered" evidence="1">
    <location>
        <begin position="1"/>
        <end position="59"/>
    </location>
</feature>
<dbReference type="PANTHER" id="PTHR34580:SF1">
    <property type="entry name" value="PROTEIN PAFC"/>
    <property type="match status" value="1"/>
</dbReference>
<feature type="compositionally biased region" description="Basic residues" evidence="1">
    <location>
        <begin position="26"/>
        <end position="51"/>
    </location>
</feature>
<dbReference type="Proteomes" id="UP000474676">
    <property type="component" value="Unassembled WGS sequence"/>
</dbReference>
<evidence type="ECO:0000313" key="5">
    <source>
        <dbReference type="Proteomes" id="UP000474676"/>
    </source>
</evidence>
<feature type="domain" description="WCX" evidence="3">
    <location>
        <begin position="302"/>
        <end position="379"/>
    </location>
</feature>
<dbReference type="InterPro" id="IPR026881">
    <property type="entry name" value="WYL_dom"/>
</dbReference>